<reference evidence="1 2" key="1">
    <citation type="submission" date="2020-08" db="EMBL/GenBank/DDBJ databases">
        <title>Genomic Encyclopedia of Type Strains, Phase IV (KMG-V): Genome sequencing to study the core and pangenomes of soil and plant-associated prokaryotes.</title>
        <authorList>
            <person name="Whitman W."/>
        </authorList>
    </citation>
    <scope>NUCLEOTIDE SEQUENCE [LARGE SCALE GENOMIC DNA]</scope>
    <source>
        <strain evidence="1 2">SLV-2362</strain>
    </source>
</reference>
<accession>A0A7W4V8C9</accession>
<dbReference type="RefSeq" id="WP_260153587.1">
    <property type="nucleotide sequence ID" value="NZ_JACHWF010000002.1"/>
</dbReference>
<proteinExistence type="predicted"/>
<dbReference type="Proteomes" id="UP000578036">
    <property type="component" value="Unassembled WGS sequence"/>
</dbReference>
<dbReference type="AlphaFoldDB" id="A0A7W4V8C9"/>
<dbReference type="EMBL" id="JACHWF010000002">
    <property type="protein sequence ID" value="MBB3006843.1"/>
    <property type="molecule type" value="Genomic_DNA"/>
</dbReference>
<keyword evidence="2" id="KW-1185">Reference proteome</keyword>
<gene>
    <name evidence="1" type="ORF">FHX61_001491</name>
</gene>
<name>A0A7W4V8C9_9BURK</name>
<evidence type="ECO:0000313" key="1">
    <source>
        <dbReference type="EMBL" id="MBB3006843.1"/>
    </source>
</evidence>
<sequence>MHSQPVCTLTDAGRAALRACAALDQAADAAARDAVVRCATRP</sequence>
<comment type="caution">
    <text evidence="1">The sequence shown here is derived from an EMBL/GenBank/DDBJ whole genome shotgun (WGS) entry which is preliminary data.</text>
</comment>
<protein>
    <submittedName>
        <fullName evidence="1">Uncharacterized protein</fullName>
    </submittedName>
</protein>
<evidence type="ECO:0000313" key="2">
    <source>
        <dbReference type="Proteomes" id="UP000578036"/>
    </source>
</evidence>
<organism evidence="1 2">
    <name type="scientific">Cupriavidus alkaliphilus</name>
    <dbReference type="NCBI Taxonomy" id="942866"/>
    <lineage>
        <taxon>Bacteria</taxon>
        <taxon>Pseudomonadati</taxon>
        <taxon>Pseudomonadota</taxon>
        <taxon>Betaproteobacteria</taxon>
        <taxon>Burkholderiales</taxon>
        <taxon>Burkholderiaceae</taxon>
        <taxon>Cupriavidus</taxon>
    </lineage>
</organism>